<dbReference type="Proteomes" id="UP000887540">
    <property type="component" value="Unplaced"/>
</dbReference>
<sequence length="75" mass="8640">MKLPSFLKQLPVDNDIADTNAELCRYQSLKLVELPSDVYSFGKHMLRNILVCHHWPTVTIVFLHQLLPLKLALVN</sequence>
<keyword evidence="1" id="KW-1185">Reference proteome</keyword>
<dbReference type="AlphaFoldDB" id="A0A914DER0"/>
<protein>
    <submittedName>
        <fullName evidence="2">Uncharacterized protein</fullName>
    </submittedName>
</protein>
<accession>A0A914DER0</accession>
<evidence type="ECO:0000313" key="2">
    <source>
        <dbReference type="WBParaSite" id="ACRNAN_scaffold24851.g14713.t1"/>
    </source>
</evidence>
<name>A0A914DER0_9BILA</name>
<organism evidence="1 2">
    <name type="scientific">Acrobeloides nanus</name>
    <dbReference type="NCBI Taxonomy" id="290746"/>
    <lineage>
        <taxon>Eukaryota</taxon>
        <taxon>Metazoa</taxon>
        <taxon>Ecdysozoa</taxon>
        <taxon>Nematoda</taxon>
        <taxon>Chromadorea</taxon>
        <taxon>Rhabditida</taxon>
        <taxon>Tylenchina</taxon>
        <taxon>Cephalobomorpha</taxon>
        <taxon>Cephaloboidea</taxon>
        <taxon>Cephalobidae</taxon>
        <taxon>Acrobeloides</taxon>
    </lineage>
</organism>
<evidence type="ECO:0000313" key="1">
    <source>
        <dbReference type="Proteomes" id="UP000887540"/>
    </source>
</evidence>
<reference evidence="2" key="1">
    <citation type="submission" date="2022-11" db="UniProtKB">
        <authorList>
            <consortium name="WormBaseParasite"/>
        </authorList>
    </citation>
    <scope>IDENTIFICATION</scope>
</reference>
<proteinExistence type="predicted"/>
<dbReference type="WBParaSite" id="ACRNAN_scaffold24851.g14713.t1">
    <property type="protein sequence ID" value="ACRNAN_scaffold24851.g14713.t1"/>
    <property type="gene ID" value="ACRNAN_scaffold24851.g14713"/>
</dbReference>